<dbReference type="EMBL" id="JASNQZ010000003">
    <property type="protein sequence ID" value="KAL0959017.1"/>
    <property type="molecule type" value="Genomic_DNA"/>
</dbReference>
<proteinExistence type="predicted"/>
<reference evidence="3" key="1">
    <citation type="submission" date="2024-06" db="EMBL/GenBank/DDBJ databases">
        <title>Multi-omics analyses provide insights into the biosynthesis of the anticancer antibiotic pleurotin in Hohenbuehelia grisea.</title>
        <authorList>
            <person name="Weaver J.A."/>
            <person name="Alberti F."/>
        </authorList>
    </citation>
    <scope>NUCLEOTIDE SEQUENCE [LARGE SCALE GENOMIC DNA]</scope>
    <source>
        <strain evidence="3">T-177</strain>
    </source>
</reference>
<feature type="compositionally biased region" description="Low complexity" evidence="1">
    <location>
        <begin position="293"/>
        <end position="309"/>
    </location>
</feature>
<protein>
    <submittedName>
        <fullName evidence="2">Uncharacterized protein</fullName>
    </submittedName>
</protein>
<name>A0ABR3JU29_9AGAR</name>
<gene>
    <name evidence="2" type="ORF">HGRIS_014329</name>
</gene>
<evidence type="ECO:0000313" key="2">
    <source>
        <dbReference type="EMBL" id="KAL0959017.1"/>
    </source>
</evidence>
<organism evidence="2 3">
    <name type="scientific">Hohenbuehelia grisea</name>
    <dbReference type="NCBI Taxonomy" id="104357"/>
    <lineage>
        <taxon>Eukaryota</taxon>
        <taxon>Fungi</taxon>
        <taxon>Dikarya</taxon>
        <taxon>Basidiomycota</taxon>
        <taxon>Agaricomycotina</taxon>
        <taxon>Agaricomycetes</taxon>
        <taxon>Agaricomycetidae</taxon>
        <taxon>Agaricales</taxon>
        <taxon>Pleurotineae</taxon>
        <taxon>Pleurotaceae</taxon>
        <taxon>Hohenbuehelia</taxon>
    </lineage>
</organism>
<evidence type="ECO:0000256" key="1">
    <source>
        <dbReference type="SAM" id="MobiDB-lite"/>
    </source>
</evidence>
<evidence type="ECO:0000313" key="3">
    <source>
        <dbReference type="Proteomes" id="UP001556367"/>
    </source>
</evidence>
<feature type="region of interest" description="Disordered" evidence="1">
    <location>
        <begin position="58"/>
        <end position="136"/>
    </location>
</feature>
<feature type="region of interest" description="Disordered" evidence="1">
    <location>
        <begin position="240"/>
        <end position="328"/>
    </location>
</feature>
<feature type="compositionally biased region" description="Pro residues" evidence="1">
    <location>
        <begin position="254"/>
        <end position="263"/>
    </location>
</feature>
<keyword evidence="3" id="KW-1185">Reference proteome</keyword>
<dbReference type="Proteomes" id="UP001556367">
    <property type="component" value="Unassembled WGS sequence"/>
</dbReference>
<comment type="caution">
    <text evidence="2">The sequence shown here is derived from an EMBL/GenBank/DDBJ whole genome shotgun (WGS) entry which is preliminary data.</text>
</comment>
<feature type="compositionally biased region" description="Low complexity" evidence="1">
    <location>
        <begin position="75"/>
        <end position="107"/>
    </location>
</feature>
<accession>A0ABR3JU29</accession>
<sequence>MSSPVVFPAPPPTSNTLTLQQRAKLLRTTRKLGRILGSTPHLLDAADSRSAALLPFRDEPYPTQMGRESFDSIGSSSSSSFMSRSPSTSRSTSPVSFSSSATSVRSMKSTASSQRSNHRSRPSSKRPPLLRISYNPHQPSLATIPASPVSPTPIYARFTSSFADLSENDASRLYQMEVNAITAPGLDGGNARDSLIEPDFFIPSQTTLRRQKMERLRRKLGDDVPIDLVFNQAYEAEVDDPSEISIQLPKSRSSPPPPPPTPASPSIAGIKRSGSRDSLALPTVHRAPRCKRVPVPAYEPEAPASSPKDATPPPHTPPVQCLPRAHRRPSVAERKESLCIIVESPDEHGGGCTEEFGLADALLAKYTTSTTNHPYASSGSPYVTDSAMVPMSTKGVSVKLFSTRRGYEGWARP</sequence>